<dbReference type="PANTHER" id="PTHR42812">
    <property type="entry name" value="BETA-XYLOSIDASE"/>
    <property type="match status" value="1"/>
</dbReference>
<evidence type="ECO:0000256" key="4">
    <source>
        <dbReference type="PIRSR" id="PIRSR606710-1"/>
    </source>
</evidence>
<dbReference type="EMBL" id="QFKX01000001">
    <property type="protein sequence ID" value="PWH07286.1"/>
    <property type="molecule type" value="Genomic_DNA"/>
</dbReference>
<name>A0A2U2RN63_9MICO</name>
<dbReference type="InterPro" id="IPR023296">
    <property type="entry name" value="Glyco_hydro_beta-prop_sf"/>
</dbReference>
<dbReference type="CDD" id="cd08991">
    <property type="entry name" value="GH43_HoAraf43-like"/>
    <property type="match status" value="1"/>
</dbReference>
<evidence type="ECO:0000256" key="1">
    <source>
        <dbReference type="ARBA" id="ARBA00009865"/>
    </source>
</evidence>
<dbReference type="Proteomes" id="UP000245590">
    <property type="component" value="Unassembled WGS sequence"/>
</dbReference>
<reference evidence="8 9" key="1">
    <citation type="submission" date="2018-05" db="EMBL/GenBank/DDBJ databases">
        <title>Brachybacterium sp. M1HQ-2T, whole genome shotgun sequence.</title>
        <authorList>
            <person name="Tuo L."/>
        </authorList>
    </citation>
    <scope>NUCLEOTIDE SEQUENCE [LARGE SCALE GENOMIC DNA]</scope>
    <source>
        <strain evidence="8 9">M1HQ-2</strain>
    </source>
</reference>
<feature type="active site" description="Proton acceptor" evidence="4">
    <location>
        <position position="39"/>
    </location>
</feature>
<dbReference type="AlphaFoldDB" id="A0A2U2RN63"/>
<feature type="site" description="Important for catalytic activity, responsible for pKa modulation of the active site Glu and correct orientation of both the proton donor and substrate" evidence="5">
    <location>
        <position position="148"/>
    </location>
</feature>
<dbReference type="Gene3D" id="2.115.10.20">
    <property type="entry name" value="Glycosyl hydrolase domain, family 43"/>
    <property type="match status" value="1"/>
</dbReference>
<dbReference type="SUPFAM" id="SSF75005">
    <property type="entry name" value="Arabinanase/levansucrase/invertase"/>
    <property type="match status" value="1"/>
</dbReference>
<keyword evidence="3 6" id="KW-0326">Glycosidase</keyword>
<evidence type="ECO:0000256" key="5">
    <source>
        <dbReference type="PIRSR" id="PIRSR606710-2"/>
    </source>
</evidence>
<sequence>MTGGSSVGGPSVGGSSAGTPSTGHAAEAATPACPVPLPDPDVVRTEDGWIVYGTGPRTGGGRAVPAAISTDLHRWESIGEVLEALPEEKGESYWAPEVCLREGGWWMYYSVGHGDRGHHLRVARADGPRGPFRDQGVDLTPGELFAIDASPFRAADGSWWLFFARDVLDAERVGTHLAVAPLLGPTELGAITPVLAPDADWQVFARDRPMYGGRHDWHTLEGAHVLERDGVLFLSYSGGSWQGEGYRTAWAWAHHPTGPWHRPPAGEDILLATDAEQGLIGPGHNSFTTDAAGRDVIAFHAWDSGHTGRYLHLRELEVDPSGPSMRVLPVT</sequence>
<dbReference type="GO" id="GO:0004553">
    <property type="term" value="F:hydrolase activity, hydrolyzing O-glycosyl compounds"/>
    <property type="evidence" value="ECO:0007669"/>
    <property type="project" value="InterPro"/>
</dbReference>
<dbReference type="RefSeq" id="WP_109274170.1">
    <property type="nucleotide sequence ID" value="NZ_QFKX01000001.1"/>
</dbReference>
<evidence type="ECO:0000256" key="2">
    <source>
        <dbReference type="ARBA" id="ARBA00022801"/>
    </source>
</evidence>
<comment type="similarity">
    <text evidence="1 6">Belongs to the glycosyl hydrolase 43 family.</text>
</comment>
<gene>
    <name evidence="8" type="ORF">DEO23_01125</name>
</gene>
<organism evidence="8 9">
    <name type="scientific">Brachybacterium endophyticum</name>
    <dbReference type="NCBI Taxonomy" id="2182385"/>
    <lineage>
        <taxon>Bacteria</taxon>
        <taxon>Bacillati</taxon>
        <taxon>Actinomycetota</taxon>
        <taxon>Actinomycetes</taxon>
        <taxon>Micrococcales</taxon>
        <taxon>Dermabacteraceae</taxon>
        <taxon>Brachybacterium</taxon>
    </lineage>
</organism>
<evidence type="ECO:0000256" key="6">
    <source>
        <dbReference type="RuleBase" id="RU361187"/>
    </source>
</evidence>
<accession>A0A2U2RN63</accession>
<dbReference type="GO" id="GO:0005975">
    <property type="term" value="P:carbohydrate metabolic process"/>
    <property type="evidence" value="ECO:0007669"/>
    <property type="project" value="InterPro"/>
</dbReference>
<dbReference type="PANTHER" id="PTHR42812:SF5">
    <property type="entry name" value="ENDO-ARABINASE"/>
    <property type="match status" value="1"/>
</dbReference>
<dbReference type="InterPro" id="IPR051795">
    <property type="entry name" value="Glycosyl_Hydrlase_43"/>
</dbReference>
<feature type="region of interest" description="Disordered" evidence="7">
    <location>
        <begin position="1"/>
        <end position="40"/>
    </location>
</feature>
<feature type="active site" description="Proton donor" evidence="4">
    <location>
        <position position="221"/>
    </location>
</feature>
<dbReference type="InterPro" id="IPR006710">
    <property type="entry name" value="Glyco_hydro_43"/>
</dbReference>
<evidence type="ECO:0000256" key="3">
    <source>
        <dbReference type="ARBA" id="ARBA00023295"/>
    </source>
</evidence>
<comment type="caution">
    <text evidence="8">The sequence shown here is derived from an EMBL/GenBank/DDBJ whole genome shotgun (WGS) entry which is preliminary data.</text>
</comment>
<proteinExistence type="inferred from homology"/>
<dbReference type="Pfam" id="PF04616">
    <property type="entry name" value="Glyco_hydro_43"/>
    <property type="match status" value="1"/>
</dbReference>
<feature type="compositionally biased region" description="Gly residues" evidence="7">
    <location>
        <begin position="1"/>
        <end position="16"/>
    </location>
</feature>
<evidence type="ECO:0000313" key="8">
    <source>
        <dbReference type="EMBL" id="PWH07286.1"/>
    </source>
</evidence>
<protein>
    <submittedName>
        <fullName evidence="8">Glycoside hydrolase</fullName>
    </submittedName>
</protein>
<evidence type="ECO:0000313" key="9">
    <source>
        <dbReference type="Proteomes" id="UP000245590"/>
    </source>
</evidence>
<dbReference type="OrthoDB" id="9801455at2"/>
<keyword evidence="9" id="KW-1185">Reference proteome</keyword>
<evidence type="ECO:0000256" key="7">
    <source>
        <dbReference type="SAM" id="MobiDB-lite"/>
    </source>
</evidence>
<keyword evidence="2 6" id="KW-0378">Hydrolase</keyword>